<dbReference type="RefSeq" id="WP_114452674.1">
    <property type="nucleotide sequence ID" value="NZ_QPJC01000004.1"/>
</dbReference>
<comment type="caution">
    <text evidence="2">The sequence shown here is derived from an EMBL/GenBank/DDBJ whole genome shotgun (WGS) entry which is preliminary data.</text>
</comment>
<dbReference type="FunFam" id="3.40.50.720:FF:000084">
    <property type="entry name" value="Short-chain dehydrogenase reductase"/>
    <property type="match status" value="1"/>
</dbReference>
<dbReference type="Pfam" id="PF13561">
    <property type="entry name" value="adh_short_C2"/>
    <property type="match status" value="1"/>
</dbReference>
<dbReference type="SUPFAM" id="SSF51735">
    <property type="entry name" value="NAD(P)-binding Rossmann-fold domains"/>
    <property type="match status" value="1"/>
</dbReference>
<evidence type="ECO:0000313" key="2">
    <source>
        <dbReference type="EMBL" id="RCW44584.1"/>
    </source>
</evidence>
<dbReference type="PANTHER" id="PTHR43975:SF2">
    <property type="entry name" value="EG:BACR7A4.14 PROTEIN-RELATED"/>
    <property type="match status" value="1"/>
</dbReference>
<proteinExistence type="predicted"/>
<dbReference type="NCBIfam" id="NF005909">
    <property type="entry name" value="PRK07890.1"/>
    <property type="match status" value="1"/>
</dbReference>
<accession>A0A368VYC9</accession>
<dbReference type="InterPro" id="IPR036291">
    <property type="entry name" value="NAD(P)-bd_dom_sf"/>
</dbReference>
<evidence type="ECO:0000313" key="3">
    <source>
        <dbReference type="Proteomes" id="UP000253495"/>
    </source>
</evidence>
<dbReference type="OrthoDB" id="9803333at2"/>
<reference evidence="2 3" key="1">
    <citation type="submission" date="2018-07" db="EMBL/GenBank/DDBJ databases">
        <title>Genomic Encyclopedia of Type Strains, Phase III (KMG-III): the genomes of soil and plant-associated and newly described type strains.</title>
        <authorList>
            <person name="Whitman W."/>
        </authorList>
    </citation>
    <scope>NUCLEOTIDE SEQUENCE [LARGE SCALE GENOMIC DNA]</scope>
    <source>
        <strain evidence="2 3">CECT 8575</strain>
    </source>
</reference>
<dbReference type="Proteomes" id="UP000253495">
    <property type="component" value="Unassembled WGS sequence"/>
</dbReference>
<dbReference type="EMBL" id="QPJC01000004">
    <property type="protein sequence ID" value="RCW44584.1"/>
    <property type="molecule type" value="Genomic_DNA"/>
</dbReference>
<dbReference type="Gene3D" id="3.40.50.720">
    <property type="entry name" value="NAD(P)-binding Rossmann-like Domain"/>
    <property type="match status" value="1"/>
</dbReference>
<dbReference type="PRINTS" id="PR00080">
    <property type="entry name" value="SDRFAMILY"/>
</dbReference>
<gene>
    <name evidence="2" type="ORF">DFQ14_104173</name>
</gene>
<keyword evidence="3" id="KW-1185">Reference proteome</keyword>
<dbReference type="PANTHER" id="PTHR43975">
    <property type="entry name" value="ZGC:101858"/>
    <property type="match status" value="1"/>
</dbReference>
<dbReference type="InterPro" id="IPR002347">
    <property type="entry name" value="SDR_fam"/>
</dbReference>
<dbReference type="GO" id="GO:0016491">
    <property type="term" value="F:oxidoreductase activity"/>
    <property type="evidence" value="ECO:0007669"/>
    <property type="project" value="UniProtKB-KW"/>
</dbReference>
<name>A0A368VYC9_9ACTN</name>
<keyword evidence="1" id="KW-0560">Oxidoreductase</keyword>
<organism evidence="2 3">
    <name type="scientific">Halopolyspora algeriensis</name>
    <dbReference type="NCBI Taxonomy" id="1500506"/>
    <lineage>
        <taxon>Bacteria</taxon>
        <taxon>Bacillati</taxon>
        <taxon>Actinomycetota</taxon>
        <taxon>Actinomycetes</taxon>
        <taxon>Actinomycetes incertae sedis</taxon>
        <taxon>Halopolyspora</taxon>
    </lineage>
</organism>
<sequence length="264" mass="28089">MTPAEPTLLDGKVVFVSGVGPGLGRAIGLRCARSGADVVLAARTGSRLDEVADEITDLGRRALPVAADITDADAAGHLVETVLETFGRVDALVNNAFVIPPLADLAEADFERIRAGFETNVLAALRLTRLFTSALAESGGSVVMINSSVLRHSQRLFGAYRMTKASLLALAQNLSTELGPKGVRVNTVAPGYIWADSLKWYFDHLAGERGVDPQQVYDETAANLDLRKLPEPDEIADAVVFLASPLARAITGQCLDVNGGEYHH</sequence>
<dbReference type="AlphaFoldDB" id="A0A368VYC9"/>
<protein>
    <submittedName>
        <fullName evidence="2">NAD(P)-dependent dehydrogenase (Short-subunit alcohol dehydrogenase family)</fullName>
    </submittedName>
</protein>
<dbReference type="PRINTS" id="PR00081">
    <property type="entry name" value="GDHRDH"/>
</dbReference>
<evidence type="ECO:0000256" key="1">
    <source>
        <dbReference type="ARBA" id="ARBA00023002"/>
    </source>
</evidence>